<evidence type="ECO:0000256" key="5">
    <source>
        <dbReference type="PROSITE-ProRule" id="PRU00042"/>
    </source>
</evidence>
<dbReference type="SMART" id="SM00355">
    <property type="entry name" value="ZnF_C2H2"/>
    <property type="match status" value="2"/>
</dbReference>
<dbReference type="STRING" id="946122.A0A0C2X0I8"/>
<dbReference type="Gene3D" id="3.30.160.60">
    <property type="entry name" value="Classic Zinc Finger"/>
    <property type="match status" value="2"/>
</dbReference>
<feature type="compositionally biased region" description="Low complexity" evidence="6">
    <location>
        <begin position="34"/>
        <end position="43"/>
    </location>
</feature>
<keyword evidence="4" id="KW-0862">Zinc</keyword>
<dbReference type="GO" id="GO:0005667">
    <property type="term" value="C:transcription regulator complex"/>
    <property type="evidence" value="ECO:0007669"/>
    <property type="project" value="TreeGrafter"/>
</dbReference>
<dbReference type="GO" id="GO:0000785">
    <property type="term" value="C:chromatin"/>
    <property type="evidence" value="ECO:0007669"/>
    <property type="project" value="TreeGrafter"/>
</dbReference>
<evidence type="ECO:0000256" key="6">
    <source>
        <dbReference type="SAM" id="MobiDB-lite"/>
    </source>
</evidence>
<dbReference type="InParanoid" id="A0A0C2X0I8"/>
<evidence type="ECO:0000313" key="9">
    <source>
        <dbReference type="Proteomes" id="UP000054549"/>
    </source>
</evidence>
<evidence type="ECO:0000256" key="4">
    <source>
        <dbReference type="ARBA" id="ARBA00022833"/>
    </source>
</evidence>
<dbReference type="PANTHER" id="PTHR14003:SF19">
    <property type="entry name" value="YY2 TRANSCRIPTION FACTOR"/>
    <property type="match status" value="1"/>
</dbReference>
<dbReference type="SUPFAM" id="SSF57667">
    <property type="entry name" value="beta-beta-alpha zinc fingers"/>
    <property type="match status" value="1"/>
</dbReference>
<feature type="domain" description="C2H2-type" evidence="7">
    <location>
        <begin position="123"/>
        <end position="153"/>
    </location>
</feature>
<dbReference type="HOGENOM" id="CLU_127751_0_1_1"/>
<dbReference type="AlphaFoldDB" id="A0A0C2X0I8"/>
<keyword evidence="3 5" id="KW-0863">Zinc-finger</keyword>
<dbReference type="EMBL" id="KN818268">
    <property type="protein sequence ID" value="KIL62641.1"/>
    <property type="molecule type" value="Genomic_DNA"/>
</dbReference>
<protein>
    <recommendedName>
        <fullName evidence="7">C2H2-type domain-containing protein</fullName>
    </recommendedName>
</protein>
<gene>
    <name evidence="8" type="ORF">M378DRAFT_80917</name>
</gene>
<evidence type="ECO:0000259" key="7">
    <source>
        <dbReference type="PROSITE" id="PS50157"/>
    </source>
</evidence>
<evidence type="ECO:0000256" key="3">
    <source>
        <dbReference type="ARBA" id="ARBA00022771"/>
    </source>
</evidence>
<keyword evidence="9" id="KW-1185">Reference proteome</keyword>
<dbReference type="GO" id="GO:0000978">
    <property type="term" value="F:RNA polymerase II cis-regulatory region sequence-specific DNA binding"/>
    <property type="evidence" value="ECO:0007669"/>
    <property type="project" value="TreeGrafter"/>
</dbReference>
<proteinExistence type="predicted"/>
<name>A0A0C2X0I8_AMAMK</name>
<keyword evidence="1" id="KW-0479">Metal-binding</keyword>
<dbReference type="PROSITE" id="PS50157">
    <property type="entry name" value="ZINC_FINGER_C2H2_2"/>
    <property type="match status" value="2"/>
</dbReference>
<evidence type="ECO:0000313" key="8">
    <source>
        <dbReference type="EMBL" id="KIL62641.1"/>
    </source>
</evidence>
<dbReference type="PROSITE" id="PS00028">
    <property type="entry name" value="ZINC_FINGER_C2H2_1"/>
    <property type="match status" value="2"/>
</dbReference>
<feature type="domain" description="C2H2-type" evidence="7">
    <location>
        <begin position="154"/>
        <end position="181"/>
    </location>
</feature>
<dbReference type="InterPro" id="IPR013087">
    <property type="entry name" value="Znf_C2H2_type"/>
</dbReference>
<dbReference type="GO" id="GO:0000981">
    <property type="term" value="F:DNA-binding transcription factor activity, RNA polymerase II-specific"/>
    <property type="evidence" value="ECO:0007669"/>
    <property type="project" value="UniProtKB-ARBA"/>
</dbReference>
<feature type="compositionally biased region" description="Basic and acidic residues" evidence="6">
    <location>
        <begin position="1"/>
        <end position="16"/>
    </location>
</feature>
<dbReference type="FunFam" id="3.30.160.60:FF:000125">
    <property type="entry name" value="Putative zinc finger protein 143"/>
    <property type="match status" value="2"/>
</dbReference>
<dbReference type="PANTHER" id="PTHR14003">
    <property type="entry name" value="TRANSCRIPTIONAL REPRESSOR PROTEIN YY"/>
    <property type="match status" value="1"/>
</dbReference>
<dbReference type="OrthoDB" id="6365676at2759"/>
<dbReference type="Proteomes" id="UP000054549">
    <property type="component" value="Unassembled WGS sequence"/>
</dbReference>
<dbReference type="GO" id="GO:0008270">
    <property type="term" value="F:zinc ion binding"/>
    <property type="evidence" value="ECO:0007669"/>
    <property type="project" value="UniProtKB-KW"/>
</dbReference>
<reference evidence="8 9" key="1">
    <citation type="submission" date="2014-04" db="EMBL/GenBank/DDBJ databases">
        <title>Evolutionary Origins and Diversification of the Mycorrhizal Mutualists.</title>
        <authorList>
            <consortium name="DOE Joint Genome Institute"/>
            <consortium name="Mycorrhizal Genomics Consortium"/>
            <person name="Kohler A."/>
            <person name="Kuo A."/>
            <person name="Nagy L.G."/>
            <person name="Floudas D."/>
            <person name="Copeland A."/>
            <person name="Barry K.W."/>
            <person name="Cichocki N."/>
            <person name="Veneault-Fourrey C."/>
            <person name="LaButti K."/>
            <person name="Lindquist E.A."/>
            <person name="Lipzen A."/>
            <person name="Lundell T."/>
            <person name="Morin E."/>
            <person name="Murat C."/>
            <person name="Riley R."/>
            <person name="Ohm R."/>
            <person name="Sun H."/>
            <person name="Tunlid A."/>
            <person name="Henrissat B."/>
            <person name="Grigoriev I.V."/>
            <person name="Hibbett D.S."/>
            <person name="Martin F."/>
        </authorList>
    </citation>
    <scope>NUCLEOTIDE SEQUENCE [LARGE SCALE GENOMIC DNA]</scope>
    <source>
        <strain evidence="8 9">Koide BX008</strain>
    </source>
</reference>
<sequence>MIAKVREQQDLQERAYTEWSGEGTSYYPLGVGASEGEGSNNGNRSTPAQAPAPVPNLTKKSRGRKVPYVAALRGGEGIGEGFPVSGILPTSRRGRRRAAVGGSAGTTSDGFQAQVPTGEDRSFVCVVPGCGKCFVRAEHLKRHVRSIHTEDKPFLCPYKGCGKSFSRRDNLGQHVRIHLND</sequence>
<organism evidence="8 9">
    <name type="scientific">Amanita muscaria (strain Koide BX008)</name>
    <dbReference type="NCBI Taxonomy" id="946122"/>
    <lineage>
        <taxon>Eukaryota</taxon>
        <taxon>Fungi</taxon>
        <taxon>Dikarya</taxon>
        <taxon>Basidiomycota</taxon>
        <taxon>Agaricomycotina</taxon>
        <taxon>Agaricomycetes</taxon>
        <taxon>Agaricomycetidae</taxon>
        <taxon>Agaricales</taxon>
        <taxon>Pluteineae</taxon>
        <taxon>Amanitaceae</taxon>
        <taxon>Amanita</taxon>
    </lineage>
</organism>
<evidence type="ECO:0000256" key="2">
    <source>
        <dbReference type="ARBA" id="ARBA00022737"/>
    </source>
</evidence>
<accession>A0A0C2X0I8</accession>
<evidence type="ECO:0000256" key="1">
    <source>
        <dbReference type="ARBA" id="ARBA00022723"/>
    </source>
</evidence>
<dbReference type="InterPro" id="IPR036236">
    <property type="entry name" value="Znf_C2H2_sf"/>
</dbReference>
<dbReference type="Pfam" id="PF00096">
    <property type="entry name" value="zf-C2H2"/>
    <property type="match status" value="2"/>
</dbReference>
<keyword evidence="2" id="KW-0677">Repeat</keyword>
<dbReference type="GO" id="GO:0031519">
    <property type="term" value="C:PcG protein complex"/>
    <property type="evidence" value="ECO:0007669"/>
    <property type="project" value="TreeGrafter"/>
</dbReference>
<feature type="region of interest" description="Disordered" evidence="6">
    <location>
        <begin position="1"/>
        <end position="65"/>
    </location>
</feature>